<comment type="subunit">
    <text evidence="4">Homodimer.</text>
</comment>
<evidence type="ECO:0000313" key="15">
    <source>
        <dbReference type="Proteomes" id="UP000000390"/>
    </source>
</evidence>
<dbReference type="STRING" id="795797.HacjB3_04850"/>
<dbReference type="KEGG" id="hje:HacjB3_04850"/>
<dbReference type="SUPFAM" id="SSF53850">
    <property type="entry name" value="Periplasmic binding protein-like II"/>
    <property type="match status" value="1"/>
</dbReference>
<evidence type="ECO:0000256" key="2">
    <source>
        <dbReference type="ARBA" id="ARBA00004948"/>
    </source>
</evidence>
<dbReference type="PANTHER" id="PTHR31528:SF1">
    <property type="entry name" value="4-AMINO-5-HYDROXYMETHYL-2-METHYLPYRIMIDINE PHOSPHATE SYNTHASE THI11-RELATED"/>
    <property type="match status" value="1"/>
</dbReference>
<keyword evidence="6" id="KW-0479">Metal-binding</keyword>
<dbReference type="RefSeq" id="WP_008414444.1">
    <property type="nucleotide sequence ID" value="NC_014297.1"/>
</dbReference>
<dbReference type="InterPro" id="IPR015168">
    <property type="entry name" value="SsuA/THI5"/>
</dbReference>
<dbReference type="EMBL" id="CP002062">
    <property type="protein sequence ID" value="ADJ14361.1"/>
    <property type="molecule type" value="Genomic_DNA"/>
</dbReference>
<evidence type="ECO:0000313" key="13">
    <source>
        <dbReference type="EMBL" id="ADJ14361.1"/>
    </source>
</evidence>
<feature type="domain" description="SsuA/THI5-like" evidence="12">
    <location>
        <begin position="165"/>
        <end position="355"/>
    </location>
</feature>
<dbReference type="InterPro" id="IPR036390">
    <property type="entry name" value="WH_DNA-bd_sf"/>
</dbReference>
<dbReference type="GeneID" id="9418773"/>
<comment type="catalytic activity">
    <reaction evidence="11">
        <text>N(6)-(pyridoxal phosphate)-L-lysyl-[4-amino-5-hydroxymethyl-2-methylpyrimidine phosphate synthase] + L-histidyl-[4-amino-5-hydroxymethyl-2-methylpyrimidine phosphate synthase] + 2 Fe(3+) + 4 H2O = L-lysyl-[4-amino-5-hydroxymethyl-2-methylpyrimidine phosphate synthase] + (2S)-2-amino-5-hydroxy-4-oxopentanoyl-[4-amino-5-hydroxymethyl-2-methylpyrimidine phosphate synthase] + 4-amino-2-methyl-5-(phosphooxymethyl)pyrimidine + 3-oxopropanoate + 2 Fe(2+) + 2 H(+)</text>
        <dbReference type="Rhea" id="RHEA:65756"/>
        <dbReference type="Rhea" id="RHEA-COMP:16892"/>
        <dbReference type="Rhea" id="RHEA-COMP:16893"/>
        <dbReference type="Rhea" id="RHEA-COMP:16894"/>
        <dbReference type="Rhea" id="RHEA-COMP:16895"/>
        <dbReference type="ChEBI" id="CHEBI:15377"/>
        <dbReference type="ChEBI" id="CHEBI:15378"/>
        <dbReference type="ChEBI" id="CHEBI:29033"/>
        <dbReference type="ChEBI" id="CHEBI:29034"/>
        <dbReference type="ChEBI" id="CHEBI:29969"/>
        <dbReference type="ChEBI" id="CHEBI:29979"/>
        <dbReference type="ChEBI" id="CHEBI:33190"/>
        <dbReference type="ChEBI" id="CHEBI:58354"/>
        <dbReference type="ChEBI" id="CHEBI:143915"/>
        <dbReference type="ChEBI" id="CHEBI:157692"/>
    </reaction>
    <physiologicalReaction direction="left-to-right" evidence="11">
        <dbReference type="Rhea" id="RHEA:65757"/>
    </physiologicalReaction>
</comment>
<evidence type="ECO:0000313" key="16">
    <source>
        <dbReference type="Proteomes" id="UP000011645"/>
    </source>
</evidence>
<comment type="pathway">
    <text evidence="2">Cofactor biosynthesis; thiamine diphosphate biosynthesis.</text>
</comment>
<dbReference type="Pfam" id="PF09084">
    <property type="entry name" value="NMT1"/>
    <property type="match status" value="1"/>
</dbReference>
<proteinExistence type="inferred from homology"/>
<evidence type="ECO:0000256" key="7">
    <source>
        <dbReference type="ARBA" id="ARBA00022898"/>
    </source>
</evidence>
<keyword evidence="8" id="KW-0784">Thiamine biosynthesis</keyword>
<dbReference type="AlphaFoldDB" id="D8J9E9"/>
<evidence type="ECO:0000256" key="3">
    <source>
        <dbReference type="ARBA" id="ARBA00009406"/>
    </source>
</evidence>
<dbReference type="InterPro" id="IPR027939">
    <property type="entry name" value="NMT1/THI5"/>
</dbReference>
<dbReference type="EMBL" id="AOHV01000009">
    <property type="protein sequence ID" value="ELY40622.1"/>
    <property type="molecule type" value="Genomic_DNA"/>
</dbReference>
<dbReference type="InterPro" id="IPR036388">
    <property type="entry name" value="WH-like_DNA-bd_sf"/>
</dbReference>
<protein>
    <recommendedName>
        <fullName evidence="10">Thiamine pyrimidine synthase</fullName>
    </recommendedName>
</protein>
<comment type="function">
    <text evidence="1">Responsible for the formation of the pyrimidine heterocycle in the thiamine biosynthesis pathway. Catalyzes the formation of hydroxymethylpyrimidine phosphate (HMP-P) from histidine and pyridoxal phosphate (PLP). The protein uses PLP and the active site histidine to form HMP-P, generating an inactive enzyme. The enzyme can only undergo a single turnover, which suggests it is a suicide enzyme.</text>
</comment>
<accession>D8J9E9</accession>
<evidence type="ECO:0000256" key="4">
    <source>
        <dbReference type="ARBA" id="ARBA00011738"/>
    </source>
</evidence>
<dbReference type="eggNOG" id="arCOG01803">
    <property type="taxonomic scope" value="Archaea"/>
</dbReference>
<dbReference type="PATRIC" id="fig|795797.18.peg.976"/>
<dbReference type="PANTHER" id="PTHR31528">
    <property type="entry name" value="4-AMINO-5-HYDROXYMETHYL-2-METHYLPYRIMIDINE PHOSPHATE SYNTHASE THI11-RELATED"/>
    <property type="match status" value="1"/>
</dbReference>
<dbReference type="Gene3D" id="1.10.10.10">
    <property type="entry name" value="Winged helix-like DNA-binding domain superfamily/Winged helix DNA-binding domain"/>
    <property type="match status" value="1"/>
</dbReference>
<dbReference type="GO" id="GO:0016740">
    <property type="term" value="F:transferase activity"/>
    <property type="evidence" value="ECO:0007669"/>
    <property type="project" value="UniProtKB-KW"/>
</dbReference>
<reference evidence="14 16" key="2">
    <citation type="journal article" date="2014" name="PLoS Genet.">
        <title>Phylogenetically driven sequencing of extremely halophilic archaea reveals strategies for static and dynamic osmo-response.</title>
        <authorList>
            <person name="Becker E.A."/>
            <person name="Seitzer P.M."/>
            <person name="Tritt A."/>
            <person name="Larsen D."/>
            <person name="Krusor M."/>
            <person name="Yao A.I."/>
            <person name="Wu D."/>
            <person name="Madern D."/>
            <person name="Eisen J.A."/>
            <person name="Darling A.E."/>
            <person name="Facciotti M.T."/>
        </authorList>
    </citation>
    <scope>NUCLEOTIDE SEQUENCE [LARGE SCALE GENOMIC DNA]</scope>
    <source>
        <strain evidence="14">B3</strain>
        <strain evidence="16">DSM 18796 / CECT 7217 / JCM 14584 / KCTC 4019 / B3</strain>
    </source>
</reference>
<dbReference type="OrthoDB" id="157197at2157"/>
<organism evidence="13 15">
    <name type="scientific">Halalkalicoccus jeotgali (strain DSM 18796 / CECT 7217 / JCM 14584 / KCTC 4019 / B3)</name>
    <dbReference type="NCBI Taxonomy" id="795797"/>
    <lineage>
        <taxon>Archaea</taxon>
        <taxon>Methanobacteriati</taxon>
        <taxon>Methanobacteriota</taxon>
        <taxon>Stenosarchaea group</taxon>
        <taxon>Halobacteria</taxon>
        <taxon>Halobacteriales</taxon>
        <taxon>Halococcaceae</taxon>
        <taxon>Halalkalicoccus</taxon>
    </lineage>
</organism>
<evidence type="ECO:0000256" key="8">
    <source>
        <dbReference type="ARBA" id="ARBA00022977"/>
    </source>
</evidence>
<keyword evidence="5" id="KW-0808">Transferase</keyword>
<evidence type="ECO:0000256" key="1">
    <source>
        <dbReference type="ARBA" id="ARBA00003469"/>
    </source>
</evidence>
<reference evidence="13 15" key="1">
    <citation type="journal article" date="2010" name="J. Bacteriol.">
        <title>Complete genome sequence of Halalkalicoccus jeotgali B3(T), an extremely halophilic archaeon.</title>
        <authorList>
            <person name="Roh S.W."/>
            <person name="Nam Y.D."/>
            <person name="Nam S.H."/>
            <person name="Choi S.H."/>
            <person name="Park H.S."/>
            <person name="Bae J.W."/>
        </authorList>
    </citation>
    <scope>NUCLEOTIDE SEQUENCE [LARGE SCALE GENOMIC DNA]</scope>
    <source>
        <strain evidence="13">B3</strain>
        <strain evidence="15">DSM 18796 / CECT 7217 / JCM 14584 / KCTC 4019 / B3</strain>
    </source>
</reference>
<dbReference type="GO" id="GO:0009228">
    <property type="term" value="P:thiamine biosynthetic process"/>
    <property type="evidence" value="ECO:0007669"/>
    <property type="project" value="UniProtKB-KW"/>
</dbReference>
<dbReference type="Proteomes" id="UP000011645">
    <property type="component" value="Unassembled WGS sequence"/>
</dbReference>
<evidence type="ECO:0000256" key="11">
    <source>
        <dbReference type="ARBA" id="ARBA00048179"/>
    </source>
</evidence>
<evidence type="ECO:0000313" key="14">
    <source>
        <dbReference type="EMBL" id="ELY40622.1"/>
    </source>
</evidence>
<keyword evidence="7" id="KW-0663">Pyridoxal phosphate</keyword>
<keyword evidence="16" id="KW-1185">Reference proteome</keyword>
<comment type="similarity">
    <text evidence="3">Belongs to the NMT1/THI5 family.</text>
</comment>
<sequence>MRTREFWALDEDDQGMIDRLAPGIGADPARALAYLLLRSEREDDPATELALRIGTGLNRGAITTALTTLETAGVVERTTVPDDGPGRPPAAWRVAADIEPTTRAVYRHHATALLERARERHGLERSTEPSSGTEAGLSFGLNWRPNGLHLPFYAAFEGEEGPAGVDIEHHEGSHRALESLVSGETDVGLVGAATVLRAQRAGQPVVSIAVAYQRAMAVLYTVRETFGEPLTSVAQLRGRRIGMPARSETGILGRLFLNQVALDGSVRIVDTGGEERDALLSGKVDVATGSFSDPRDLQRAGRTVDTLAVADHFPIYGPVLVVREETLDERGPALEALLAGTTAGWAAGTRDPTAAAERVAARSGESADGIARTFETASREFGPNEAVEENGWGWQREATWNRLRTALEQGGLLTESGAA</sequence>
<evidence type="ECO:0000259" key="12">
    <source>
        <dbReference type="Pfam" id="PF09084"/>
    </source>
</evidence>
<evidence type="ECO:0000256" key="9">
    <source>
        <dbReference type="ARBA" id="ARBA00023004"/>
    </source>
</evidence>
<keyword evidence="9" id="KW-0408">Iron</keyword>
<evidence type="ECO:0000256" key="10">
    <source>
        <dbReference type="ARBA" id="ARBA00033171"/>
    </source>
</evidence>
<dbReference type="HOGENOM" id="CLU_654896_0_0_2"/>
<dbReference type="GO" id="GO:0046872">
    <property type="term" value="F:metal ion binding"/>
    <property type="evidence" value="ECO:0007669"/>
    <property type="project" value="UniProtKB-KW"/>
</dbReference>
<evidence type="ECO:0000256" key="6">
    <source>
        <dbReference type="ARBA" id="ARBA00022723"/>
    </source>
</evidence>
<evidence type="ECO:0000256" key="5">
    <source>
        <dbReference type="ARBA" id="ARBA00022679"/>
    </source>
</evidence>
<name>D8J9E9_HALJB</name>
<dbReference type="Gene3D" id="3.40.190.10">
    <property type="entry name" value="Periplasmic binding protein-like II"/>
    <property type="match status" value="2"/>
</dbReference>
<gene>
    <name evidence="13" type="ordered locus">HacjB3_04850</name>
    <name evidence="14" type="ORF">C497_03227</name>
</gene>
<dbReference type="SUPFAM" id="SSF46785">
    <property type="entry name" value="Winged helix' DNA-binding domain"/>
    <property type="match status" value="1"/>
</dbReference>
<dbReference type="Proteomes" id="UP000000390">
    <property type="component" value="Chromosome"/>
</dbReference>